<evidence type="ECO:0000259" key="9">
    <source>
        <dbReference type="Pfam" id="PF02753"/>
    </source>
</evidence>
<dbReference type="PANTHER" id="PTHR30251">
    <property type="entry name" value="PILUS ASSEMBLY CHAPERONE"/>
    <property type="match status" value="1"/>
</dbReference>
<evidence type="ECO:0000256" key="3">
    <source>
        <dbReference type="ARBA" id="ARBA00022729"/>
    </source>
</evidence>
<dbReference type="InterPro" id="IPR018046">
    <property type="entry name" value="Pili_assmbl_chaperone_CS"/>
</dbReference>
<accession>A0A6G6SL73</accession>
<dbReference type="PRINTS" id="PR00969">
    <property type="entry name" value="CHAPERONPILI"/>
</dbReference>
<dbReference type="RefSeq" id="WP_072068491.1">
    <property type="nucleotide sequence ID" value="NZ_CP047344.1"/>
</dbReference>
<feature type="domain" description="Pili assembly chaperone C-terminal" evidence="9">
    <location>
        <begin position="170"/>
        <end position="235"/>
    </location>
</feature>
<dbReference type="Pfam" id="PF00345">
    <property type="entry name" value="PapD_N"/>
    <property type="match status" value="1"/>
</dbReference>
<reference evidence="10 11" key="1">
    <citation type="submission" date="2020-01" db="EMBL/GenBank/DDBJ databases">
        <title>The genomic epidemiology of tigecycline resistance gene tet(X) variants in a swine farm in China.</title>
        <authorList>
            <person name="Peng K."/>
            <person name="Li R."/>
        </authorList>
    </citation>
    <scope>NUCLEOTIDE SEQUENCE [LARGE SCALE GENOMIC DNA]</scope>
    <source>
        <strain evidence="10 11">ZN3</strain>
    </source>
</reference>
<dbReference type="InterPro" id="IPR001829">
    <property type="entry name" value="Pili_assmbl_chaperone_bac"/>
</dbReference>
<dbReference type="SUPFAM" id="SSF49584">
    <property type="entry name" value="Periplasmic chaperone C-domain"/>
    <property type="match status" value="1"/>
</dbReference>
<protein>
    <submittedName>
        <fullName evidence="10">Fimbria/pilus periplasmic chaperone</fullName>
    </submittedName>
</protein>
<dbReference type="InterPro" id="IPR013783">
    <property type="entry name" value="Ig-like_fold"/>
</dbReference>
<dbReference type="PROSITE" id="PS00635">
    <property type="entry name" value="PILI_CHAPERONE"/>
    <property type="match status" value="1"/>
</dbReference>
<evidence type="ECO:0000256" key="4">
    <source>
        <dbReference type="ARBA" id="ARBA00022764"/>
    </source>
</evidence>
<name>A0A6G6SL73_PROVU</name>
<dbReference type="PANTHER" id="PTHR30251:SF25">
    <property type="entry name" value="FIMBRIAE CHAPARONE"/>
    <property type="match status" value="1"/>
</dbReference>
<dbReference type="Proteomes" id="UP000503287">
    <property type="component" value="Chromosome"/>
</dbReference>
<evidence type="ECO:0000313" key="11">
    <source>
        <dbReference type="Proteomes" id="UP000503287"/>
    </source>
</evidence>
<dbReference type="Gene3D" id="2.60.40.10">
    <property type="entry name" value="Immunoglobulins"/>
    <property type="match status" value="2"/>
</dbReference>
<dbReference type="AlphaFoldDB" id="A0A6G6SL73"/>
<dbReference type="Pfam" id="PF02753">
    <property type="entry name" value="PapD_C"/>
    <property type="match status" value="1"/>
</dbReference>
<gene>
    <name evidence="10" type="ORF">GTH24_11790</name>
</gene>
<keyword evidence="4" id="KW-0574">Periplasm</keyword>
<dbReference type="InterPro" id="IPR036316">
    <property type="entry name" value="Pili_assmbl_chap_C_dom_sf"/>
</dbReference>
<dbReference type="EMBL" id="CP047344">
    <property type="protein sequence ID" value="QIF94541.1"/>
    <property type="molecule type" value="Genomic_DNA"/>
</dbReference>
<evidence type="ECO:0000259" key="8">
    <source>
        <dbReference type="Pfam" id="PF00345"/>
    </source>
</evidence>
<organism evidence="10 11">
    <name type="scientific">Proteus vulgaris</name>
    <dbReference type="NCBI Taxonomy" id="585"/>
    <lineage>
        <taxon>Bacteria</taxon>
        <taxon>Pseudomonadati</taxon>
        <taxon>Pseudomonadota</taxon>
        <taxon>Gammaproteobacteria</taxon>
        <taxon>Enterobacterales</taxon>
        <taxon>Morganellaceae</taxon>
        <taxon>Proteus</taxon>
    </lineage>
</organism>
<dbReference type="SUPFAM" id="SSF49354">
    <property type="entry name" value="PapD-like"/>
    <property type="match status" value="1"/>
</dbReference>
<proteinExistence type="inferred from homology"/>
<dbReference type="InterPro" id="IPR008962">
    <property type="entry name" value="PapD-like_sf"/>
</dbReference>
<evidence type="ECO:0000256" key="2">
    <source>
        <dbReference type="ARBA" id="ARBA00007399"/>
    </source>
</evidence>
<dbReference type="GO" id="GO:0030288">
    <property type="term" value="C:outer membrane-bounded periplasmic space"/>
    <property type="evidence" value="ECO:0007669"/>
    <property type="project" value="InterPro"/>
</dbReference>
<evidence type="ECO:0000313" key="10">
    <source>
        <dbReference type="EMBL" id="QIF94541.1"/>
    </source>
</evidence>
<evidence type="ECO:0000256" key="5">
    <source>
        <dbReference type="ARBA" id="ARBA00023186"/>
    </source>
</evidence>
<evidence type="ECO:0000256" key="6">
    <source>
        <dbReference type="RuleBase" id="RU003918"/>
    </source>
</evidence>
<dbReference type="InterPro" id="IPR050643">
    <property type="entry name" value="Periplasmic_pilus_chap"/>
</dbReference>
<dbReference type="GO" id="GO:0071555">
    <property type="term" value="P:cell wall organization"/>
    <property type="evidence" value="ECO:0007669"/>
    <property type="project" value="InterPro"/>
</dbReference>
<keyword evidence="5 6" id="KW-0143">Chaperone</keyword>
<comment type="subcellular location">
    <subcellularLocation>
        <location evidence="1 6">Periplasm</location>
    </subcellularLocation>
</comment>
<feature type="signal peptide" evidence="7">
    <location>
        <begin position="1"/>
        <end position="22"/>
    </location>
</feature>
<feature type="domain" description="Pili assembly chaperone N-terminal" evidence="8">
    <location>
        <begin position="24"/>
        <end position="147"/>
    </location>
</feature>
<dbReference type="InterPro" id="IPR016147">
    <property type="entry name" value="Pili_assmbl_chaperone_N"/>
</dbReference>
<comment type="similarity">
    <text evidence="2 6">Belongs to the periplasmic pilus chaperone family.</text>
</comment>
<keyword evidence="3 7" id="KW-0732">Signal</keyword>
<feature type="chain" id="PRO_5028974170" evidence="7">
    <location>
        <begin position="23"/>
        <end position="242"/>
    </location>
</feature>
<evidence type="ECO:0000256" key="7">
    <source>
        <dbReference type="SAM" id="SignalP"/>
    </source>
</evidence>
<dbReference type="InterPro" id="IPR016148">
    <property type="entry name" value="Pili_assmbl_chaperone_C"/>
</dbReference>
<evidence type="ECO:0000256" key="1">
    <source>
        <dbReference type="ARBA" id="ARBA00004418"/>
    </source>
</evidence>
<keyword evidence="11" id="KW-1185">Reference proteome</keyword>
<sequence>MIKKIIMLIAVLFLSYSTAAFSSVTMLKTRIIYSSDSRFEVLKFMNNDDIPYIMQIWADKNNPNSTPDNADAPFIIQPPVFRIDPKIGRDARLIYIGEGLPQDKESLFYLNIAQIPPKNLNQDIKEGNSFTVIVHHRLKIFYRPSAIESQINNVEKQITFLKDTNGNITVKNNSPFFVSFASLEATNTSGQKFAFKSTMISPLSTETLLPETNNKLSFSPDKITYKYLNDLGGQNSATYLIH</sequence>
<dbReference type="OrthoDB" id="9131059at2"/>